<name>A0AAD7ZIQ8_DIPPU</name>
<comment type="caution">
    <text evidence="1">The sequence shown here is derived from an EMBL/GenBank/DDBJ whole genome shotgun (WGS) entry which is preliminary data.</text>
</comment>
<gene>
    <name evidence="1" type="ORF">L9F63_023666</name>
</gene>
<reference evidence="1" key="1">
    <citation type="journal article" date="2023" name="IScience">
        <title>Live-bearing cockroach genome reveals convergent evolutionary mechanisms linked to viviparity in insects and beyond.</title>
        <authorList>
            <person name="Fouks B."/>
            <person name="Harrison M.C."/>
            <person name="Mikhailova A.A."/>
            <person name="Marchal E."/>
            <person name="English S."/>
            <person name="Carruthers M."/>
            <person name="Jennings E.C."/>
            <person name="Chiamaka E.L."/>
            <person name="Frigard R.A."/>
            <person name="Pippel M."/>
            <person name="Attardo G.M."/>
            <person name="Benoit J.B."/>
            <person name="Bornberg-Bauer E."/>
            <person name="Tobe S.S."/>
        </authorList>
    </citation>
    <scope>NUCLEOTIDE SEQUENCE</scope>
    <source>
        <strain evidence="1">Stay&amp;Tobe</strain>
    </source>
</reference>
<feature type="non-terminal residue" evidence="1">
    <location>
        <position position="147"/>
    </location>
</feature>
<dbReference type="AlphaFoldDB" id="A0AAD7ZIQ8"/>
<sequence length="147" mass="16717">IYQVLIRNYRCLKCLFTQNLMRSKSGDENKEMSEHIHLENLSFKCFVMSTKNCAQRTSWCTMQCNLCTVPPKTSTFFFINSAIPVLAPNIHAAPSVVILHNFIQSSSILSTAFLTFSNNCQDCTEGGIMGMKRKQVKCICKMDLEEE</sequence>
<organism evidence="1 2">
    <name type="scientific">Diploptera punctata</name>
    <name type="common">Pacific beetle cockroach</name>
    <dbReference type="NCBI Taxonomy" id="6984"/>
    <lineage>
        <taxon>Eukaryota</taxon>
        <taxon>Metazoa</taxon>
        <taxon>Ecdysozoa</taxon>
        <taxon>Arthropoda</taxon>
        <taxon>Hexapoda</taxon>
        <taxon>Insecta</taxon>
        <taxon>Pterygota</taxon>
        <taxon>Neoptera</taxon>
        <taxon>Polyneoptera</taxon>
        <taxon>Dictyoptera</taxon>
        <taxon>Blattodea</taxon>
        <taxon>Blaberoidea</taxon>
        <taxon>Blaberidae</taxon>
        <taxon>Diplopterinae</taxon>
        <taxon>Diploptera</taxon>
    </lineage>
</organism>
<protein>
    <submittedName>
        <fullName evidence="1">Uncharacterized protein</fullName>
    </submittedName>
</protein>
<keyword evidence="2" id="KW-1185">Reference proteome</keyword>
<evidence type="ECO:0000313" key="2">
    <source>
        <dbReference type="Proteomes" id="UP001233999"/>
    </source>
</evidence>
<feature type="non-terminal residue" evidence="1">
    <location>
        <position position="1"/>
    </location>
</feature>
<accession>A0AAD7ZIQ8</accession>
<dbReference type="EMBL" id="JASPKZ010008004">
    <property type="protein sequence ID" value="KAJ9581161.1"/>
    <property type="molecule type" value="Genomic_DNA"/>
</dbReference>
<evidence type="ECO:0000313" key="1">
    <source>
        <dbReference type="EMBL" id="KAJ9581161.1"/>
    </source>
</evidence>
<reference evidence="1" key="2">
    <citation type="submission" date="2023-05" db="EMBL/GenBank/DDBJ databases">
        <authorList>
            <person name="Fouks B."/>
        </authorList>
    </citation>
    <scope>NUCLEOTIDE SEQUENCE</scope>
    <source>
        <strain evidence="1">Stay&amp;Tobe</strain>
        <tissue evidence="1">Testes</tissue>
    </source>
</reference>
<dbReference type="Proteomes" id="UP001233999">
    <property type="component" value="Unassembled WGS sequence"/>
</dbReference>
<proteinExistence type="predicted"/>